<keyword evidence="3" id="KW-1185">Reference proteome</keyword>
<evidence type="ECO:0000313" key="3">
    <source>
        <dbReference type="Proteomes" id="UP000062833"/>
    </source>
</evidence>
<dbReference type="RefSeq" id="WP_062008920.1">
    <property type="nucleotide sequence ID" value="NZ_CP012677.1"/>
</dbReference>
<keyword evidence="1" id="KW-0812">Transmembrane</keyword>
<organism evidence="2 3">
    <name type="scientific">Arthrobacter alpinus</name>
    <dbReference type="NCBI Taxonomy" id="656366"/>
    <lineage>
        <taxon>Bacteria</taxon>
        <taxon>Bacillati</taxon>
        <taxon>Actinomycetota</taxon>
        <taxon>Actinomycetes</taxon>
        <taxon>Micrococcales</taxon>
        <taxon>Micrococcaceae</taxon>
        <taxon>Arthrobacter</taxon>
    </lineage>
</organism>
<evidence type="ECO:0000256" key="1">
    <source>
        <dbReference type="SAM" id="Phobius"/>
    </source>
</evidence>
<dbReference type="AlphaFoldDB" id="A0A0M4R117"/>
<reference evidence="3" key="1">
    <citation type="submission" date="2015-09" db="EMBL/GenBank/DDBJ databases">
        <title>Complete genome of Arthrobacter alpinus strain R3.8.</title>
        <authorList>
            <person name="See-Too W.S."/>
            <person name="Chan K.G."/>
        </authorList>
    </citation>
    <scope>NUCLEOTIDE SEQUENCE [LARGE SCALE GENOMIC DNA]</scope>
    <source>
        <strain evidence="3">R3.8</strain>
    </source>
</reference>
<dbReference type="KEGG" id="aaq:AOC05_17800"/>
<keyword evidence="1" id="KW-1133">Transmembrane helix</keyword>
<dbReference type="Proteomes" id="UP000062833">
    <property type="component" value="Chromosome"/>
</dbReference>
<protein>
    <submittedName>
        <fullName evidence="2">Uncharacterized protein</fullName>
    </submittedName>
</protein>
<sequence>MRYAPAPFRLLRTTLVAATILGLAAGAHVSAGGVLPAPFIMAALMALHVLCSTVATKVRLGFPAMFALLATSQLVLHQGFATLSVAVPMVAMPSGMHDHSQSAQAVAVLQSVALAPAGSAGGMDLMNHSMDFSGSVLAGSLMSGWMMSAHVVATVVTAVLLAQGENALWALADWLRPLCRTSAAVLLLPARQARAAVPPLPLPRLPWRNIRPDTRRGPPPVTAVFA</sequence>
<proteinExistence type="predicted"/>
<feature type="transmembrane region" description="Helical" evidence="1">
    <location>
        <begin position="36"/>
        <end position="55"/>
    </location>
</feature>
<dbReference type="EMBL" id="CP012677">
    <property type="protein sequence ID" value="ALE93752.1"/>
    <property type="molecule type" value="Genomic_DNA"/>
</dbReference>
<evidence type="ECO:0000313" key="2">
    <source>
        <dbReference type="EMBL" id="ALE93752.1"/>
    </source>
</evidence>
<dbReference type="OrthoDB" id="4939448at2"/>
<keyword evidence="1" id="KW-0472">Membrane</keyword>
<feature type="transmembrane region" description="Helical" evidence="1">
    <location>
        <begin position="136"/>
        <end position="161"/>
    </location>
</feature>
<name>A0A0M4R117_9MICC</name>
<feature type="transmembrane region" description="Helical" evidence="1">
    <location>
        <begin position="67"/>
        <end position="91"/>
    </location>
</feature>
<dbReference type="PATRIC" id="fig|656366.3.peg.3827"/>
<gene>
    <name evidence="2" type="ORF">AOC05_17800</name>
</gene>
<accession>A0A0M4R117</accession>